<protein>
    <submittedName>
        <fullName evidence="2">Uncharacterized protein</fullName>
    </submittedName>
</protein>
<feature type="compositionally biased region" description="Low complexity" evidence="1">
    <location>
        <begin position="17"/>
        <end position="30"/>
    </location>
</feature>
<feature type="region of interest" description="Disordered" evidence="1">
    <location>
        <begin position="1"/>
        <end position="35"/>
    </location>
</feature>
<evidence type="ECO:0000313" key="2">
    <source>
        <dbReference type="EMBL" id="KMS64948.1"/>
    </source>
</evidence>
<dbReference type="EMBL" id="KQ117839">
    <property type="protein sequence ID" value="KMS64948.1"/>
    <property type="molecule type" value="Genomic_DNA"/>
</dbReference>
<dbReference type="AlphaFoldDB" id="A0A0J7YP87"/>
<reference evidence="2 3" key="1">
    <citation type="journal article" date="2014" name="Nature">
        <title>The genome of the recently domesticated crop plant sugar beet (Beta vulgaris).</title>
        <authorList>
            <person name="Dohm J.C."/>
            <person name="Minoche A.E."/>
            <person name="Holtgrawe D."/>
            <person name="Capella-Gutierrez S."/>
            <person name="Zakrzewski F."/>
            <person name="Tafer H."/>
            <person name="Rupp O."/>
            <person name="Sorensen T.R."/>
            <person name="Stracke R."/>
            <person name="Reinhardt R."/>
            <person name="Goesmann A."/>
            <person name="Kraft T."/>
            <person name="Schulz B."/>
            <person name="Stadler P.F."/>
            <person name="Schmidt T."/>
            <person name="Gabaldon T."/>
            <person name="Lehrach H."/>
            <person name="Weisshaar B."/>
            <person name="Himmelbauer H."/>
        </authorList>
    </citation>
    <scope>NUCLEOTIDE SEQUENCE [LARGE SCALE GENOMIC DNA]</scope>
    <source>
        <tissue evidence="2">Taproot</tissue>
    </source>
</reference>
<name>A0A0J7YP87_BETVV</name>
<accession>A0A0J7YP87</accession>
<feature type="compositionally biased region" description="Polar residues" evidence="1">
    <location>
        <begin position="1"/>
        <end position="12"/>
    </location>
</feature>
<dbReference type="Gramene" id="KMS64948">
    <property type="protein sequence ID" value="KMS64948"/>
    <property type="gene ID" value="BVRB_040990"/>
</dbReference>
<organism evidence="2 3">
    <name type="scientific">Beta vulgaris subsp. vulgaris</name>
    <name type="common">Beet</name>
    <dbReference type="NCBI Taxonomy" id="3555"/>
    <lineage>
        <taxon>Eukaryota</taxon>
        <taxon>Viridiplantae</taxon>
        <taxon>Streptophyta</taxon>
        <taxon>Embryophyta</taxon>
        <taxon>Tracheophyta</taxon>
        <taxon>Spermatophyta</taxon>
        <taxon>Magnoliopsida</taxon>
        <taxon>eudicotyledons</taxon>
        <taxon>Gunneridae</taxon>
        <taxon>Pentapetalae</taxon>
        <taxon>Caryophyllales</taxon>
        <taxon>Chenopodiaceae</taxon>
        <taxon>Betoideae</taxon>
        <taxon>Beta</taxon>
    </lineage>
</organism>
<feature type="non-terminal residue" evidence="2">
    <location>
        <position position="1"/>
    </location>
</feature>
<keyword evidence="3" id="KW-1185">Reference proteome</keyword>
<sequence>GETIFTERQTSPRMAEVSSSPIHHPSSPVPGRDFDHGDLFPVDVGTIRQFQNCTDQTLPEPIPIIKTSGFYKTESILANGAEQESVLANAIISTCLLLLQKKE</sequence>
<gene>
    <name evidence="2" type="ORF">BVRB_040990</name>
</gene>
<evidence type="ECO:0000313" key="3">
    <source>
        <dbReference type="Proteomes" id="UP000035740"/>
    </source>
</evidence>
<dbReference type="Proteomes" id="UP000035740">
    <property type="component" value="Unassembled WGS sequence"/>
</dbReference>
<evidence type="ECO:0000256" key="1">
    <source>
        <dbReference type="SAM" id="MobiDB-lite"/>
    </source>
</evidence>
<proteinExistence type="predicted"/>